<dbReference type="InterPro" id="IPR000679">
    <property type="entry name" value="Znf_GATA"/>
</dbReference>
<evidence type="ECO:0008006" key="8">
    <source>
        <dbReference type="Google" id="ProtNLM"/>
    </source>
</evidence>
<evidence type="ECO:0000256" key="2">
    <source>
        <dbReference type="SAM" id="MobiDB-lite"/>
    </source>
</evidence>
<dbReference type="InterPro" id="IPR008942">
    <property type="entry name" value="ENTH_VHS"/>
</dbReference>
<evidence type="ECO:0000259" key="5">
    <source>
        <dbReference type="PROSITE" id="PS50179"/>
    </source>
</evidence>
<dbReference type="CDD" id="cd00201">
    <property type="entry name" value="WW"/>
    <property type="match status" value="1"/>
</dbReference>
<dbReference type="GO" id="GO:0043565">
    <property type="term" value="F:sequence-specific DNA binding"/>
    <property type="evidence" value="ECO:0007669"/>
    <property type="project" value="InterPro"/>
</dbReference>
<dbReference type="SUPFAM" id="SSF48464">
    <property type="entry name" value="ENTH/VHS domain"/>
    <property type="match status" value="1"/>
</dbReference>
<evidence type="ECO:0000259" key="3">
    <source>
        <dbReference type="PROSITE" id="PS50020"/>
    </source>
</evidence>
<evidence type="ECO:0000313" key="6">
    <source>
        <dbReference type="EMBL" id="CAE8606855.1"/>
    </source>
</evidence>
<gene>
    <name evidence="6" type="ORF">PGLA1383_LOCUS24814</name>
</gene>
<feature type="region of interest" description="Disordered" evidence="2">
    <location>
        <begin position="610"/>
        <end position="636"/>
    </location>
</feature>
<dbReference type="InterPro" id="IPR036020">
    <property type="entry name" value="WW_dom_sf"/>
</dbReference>
<dbReference type="GO" id="GO:0043328">
    <property type="term" value="P:protein transport to vacuole involved in ubiquitin-dependent protein catabolic process via the multivesicular body sorting pathway"/>
    <property type="evidence" value="ECO:0007669"/>
    <property type="project" value="InterPro"/>
</dbReference>
<dbReference type="PANTHER" id="PTHR45898:SF4">
    <property type="entry name" value="TARGET OF MYB PROTEIN 1"/>
    <property type="match status" value="1"/>
</dbReference>
<dbReference type="SUPFAM" id="SSF51045">
    <property type="entry name" value="WW domain"/>
    <property type="match status" value="1"/>
</dbReference>
<keyword evidence="1" id="KW-0479">Metal-binding</keyword>
<evidence type="ECO:0000259" key="4">
    <source>
        <dbReference type="PROSITE" id="PS50114"/>
    </source>
</evidence>
<feature type="domain" description="VHS" evidence="5">
    <location>
        <begin position="14"/>
        <end position="174"/>
    </location>
</feature>
<dbReference type="InterPro" id="IPR002014">
    <property type="entry name" value="VHS_dom"/>
</dbReference>
<evidence type="ECO:0000313" key="7">
    <source>
        <dbReference type="Proteomes" id="UP000654075"/>
    </source>
</evidence>
<feature type="domain" description="WW" evidence="3">
    <location>
        <begin position="597"/>
        <end position="630"/>
    </location>
</feature>
<dbReference type="Pfam" id="PF00790">
    <property type="entry name" value="VHS"/>
    <property type="match status" value="1"/>
</dbReference>
<evidence type="ECO:0000256" key="1">
    <source>
        <dbReference type="PROSITE-ProRule" id="PRU00094"/>
    </source>
</evidence>
<comment type="caution">
    <text evidence="6">The sequence shown here is derived from an EMBL/GenBank/DDBJ whole genome shotgun (WGS) entry which is preliminary data.</text>
</comment>
<dbReference type="PROSITE" id="PS01159">
    <property type="entry name" value="WW_DOMAIN_1"/>
    <property type="match status" value="1"/>
</dbReference>
<proteinExistence type="predicted"/>
<dbReference type="GO" id="GO:0043130">
    <property type="term" value="F:ubiquitin binding"/>
    <property type="evidence" value="ECO:0007669"/>
    <property type="project" value="InterPro"/>
</dbReference>
<feature type="region of interest" description="Disordered" evidence="2">
    <location>
        <begin position="467"/>
        <end position="491"/>
    </location>
</feature>
<accession>A0A813F153</accession>
<organism evidence="6 7">
    <name type="scientific">Polarella glacialis</name>
    <name type="common">Dinoflagellate</name>
    <dbReference type="NCBI Taxonomy" id="89957"/>
    <lineage>
        <taxon>Eukaryota</taxon>
        <taxon>Sar</taxon>
        <taxon>Alveolata</taxon>
        <taxon>Dinophyceae</taxon>
        <taxon>Suessiales</taxon>
        <taxon>Suessiaceae</taxon>
        <taxon>Polarella</taxon>
    </lineage>
</organism>
<dbReference type="PROSITE" id="PS50020">
    <property type="entry name" value="WW_DOMAIN_2"/>
    <property type="match status" value="1"/>
</dbReference>
<dbReference type="OrthoDB" id="443464at2759"/>
<dbReference type="Pfam" id="PF00397">
    <property type="entry name" value="WW"/>
    <property type="match status" value="1"/>
</dbReference>
<dbReference type="AlphaFoldDB" id="A0A813F153"/>
<reference evidence="6" key="1">
    <citation type="submission" date="2021-02" db="EMBL/GenBank/DDBJ databases">
        <authorList>
            <person name="Dougan E. K."/>
            <person name="Rhodes N."/>
            <person name="Thang M."/>
            <person name="Chan C."/>
        </authorList>
    </citation>
    <scope>NUCLEOTIDE SEQUENCE</scope>
</reference>
<dbReference type="Proteomes" id="UP000654075">
    <property type="component" value="Unassembled WGS sequence"/>
</dbReference>
<name>A0A813F153_POLGL</name>
<feature type="region of interest" description="Disordered" evidence="2">
    <location>
        <begin position="560"/>
        <end position="592"/>
    </location>
</feature>
<keyword evidence="7" id="KW-1185">Reference proteome</keyword>
<dbReference type="PANTHER" id="PTHR45898">
    <property type="entry name" value="TOM1-LIKE PROTEIN"/>
    <property type="match status" value="1"/>
</dbReference>
<keyword evidence="1" id="KW-0862">Zinc</keyword>
<dbReference type="EMBL" id="CAJNNV010019917">
    <property type="protein sequence ID" value="CAE8606855.1"/>
    <property type="molecule type" value="Genomic_DNA"/>
</dbReference>
<dbReference type="GO" id="GO:0006355">
    <property type="term" value="P:regulation of DNA-templated transcription"/>
    <property type="evidence" value="ECO:0007669"/>
    <property type="project" value="InterPro"/>
</dbReference>
<protein>
    <recommendedName>
        <fullName evidence="8">WW domain-containing protein</fullName>
    </recommendedName>
</protein>
<dbReference type="GO" id="GO:0035091">
    <property type="term" value="F:phosphatidylinositol binding"/>
    <property type="evidence" value="ECO:0007669"/>
    <property type="project" value="InterPro"/>
</dbReference>
<sequence length="636" mass="68146">MADFQFSELDETLTASLKSSTIEWAMNMRVCDLLQANPVLVAPAVTRIDSRLRKDSPVSVLLALSLLEILVKNCGFLVCRAVDEGMAETLVALVKKRDSWKYGLGRNLHKSGFGSWLPQGVGIGEDDRQLWLQASQKVLELLQLCVDAFLLQEGELQPVFGAYKRLRQEGYTFPRSEHGVSAGVCLVQGAEESPAFLAGAAPGSVSGGATVLPERSLAPVQAAPEAAPEVRMSGEPFDLAAARNDLELLLAVCGSAGESLDESVEEVREDLLARLRASRERASLLVEELAQASEDGAPLDEKHMEDLLTLVEDICEGLFVAGAEEEEDEALHDAPAVPPPPSEAPPDREQQELHDAMLARYLQAKWDALDQAQDAAMARRLALGGSGLSVEQGHPRQRGGTLVPCASCAAPNELRDVRGVFVCGFCGLGQHVPGSQRPEPERQARHAPPARVMCGFNGERSELMIGGGSSSSFAAPEVKRNGPSPGSRKHVALDPPLFGSGSEALLENSSRPKTSWQHWAKSVRSSASSTGVKRLGDGVPSMGYRELAGGDELSAAPLCGGGGPPASRASKGKIFGGWRPKSSKASSEGHESLLERVQVDGEWELIRPSEGRPYWYNSSSQVSQWEPPDVVRQGGF</sequence>
<dbReference type="InterPro" id="IPR001202">
    <property type="entry name" value="WW_dom"/>
</dbReference>
<feature type="domain" description="GATA-type" evidence="4">
    <location>
        <begin position="396"/>
        <end position="451"/>
    </location>
</feature>
<feature type="region of interest" description="Disordered" evidence="2">
    <location>
        <begin position="326"/>
        <end position="350"/>
    </location>
</feature>
<dbReference type="PROSITE" id="PS50114">
    <property type="entry name" value="GATA_ZN_FINGER_2"/>
    <property type="match status" value="1"/>
</dbReference>
<dbReference type="SMART" id="SM00456">
    <property type="entry name" value="WW"/>
    <property type="match status" value="1"/>
</dbReference>
<dbReference type="PROSITE" id="PS50179">
    <property type="entry name" value="VHS"/>
    <property type="match status" value="1"/>
</dbReference>
<dbReference type="InterPro" id="IPR044836">
    <property type="entry name" value="TOL_plant"/>
</dbReference>
<dbReference type="Gene3D" id="1.25.40.90">
    <property type="match status" value="1"/>
</dbReference>
<dbReference type="GO" id="GO:0008270">
    <property type="term" value="F:zinc ion binding"/>
    <property type="evidence" value="ECO:0007669"/>
    <property type="project" value="UniProtKB-KW"/>
</dbReference>
<keyword evidence="1" id="KW-0863">Zinc-finger</keyword>
<dbReference type="Gene3D" id="2.20.70.10">
    <property type="match status" value="1"/>
</dbReference>